<dbReference type="PROSITE" id="PS51030">
    <property type="entry name" value="NUCLEAR_REC_DBD_2"/>
    <property type="match status" value="1"/>
</dbReference>
<keyword evidence="9" id="KW-0675">Receptor</keyword>
<dbReference type="InterPro" id="IPR049636">
    <property type="entry name" value="HNF4-like_DBD"/>
</dbReference>
<dbReference type="PANTHER" id="PTHR46397:SF4">
    <property type="entry name" value="NR LBD DOMAIN-CONTAINING PROTEIN-RELATED"/>
    <property type="match status" value="1"/>
</dbReference>
<dbReference type="CTD" id="9826258"/>
<dbReference type="Pfam" id="PF00105">
    <property type="entry name" value="zf-C4"/>
    <property type="match status" value="1"/>
</dbReference>
<evidence type="ECO:0000259" key="12">
    <source>
        <dbReference type="PROSITE" id="PS51843"/>
    </source>
</evidence>
<evidence type="ECO:0000256" key="1">
    <source>
        <dbReference type="ARBA" id="ARBA00004123"/>
    </source>
</evidence>
<comment type="subcellular location">
    <subcellularLocation>
        <location evidence="1">Nucleus</location>
    </subcellularLocation>
</comment>
<dbReference type="SMART" id="SM00399">
    <property type="entry name" value="ZnF_C4"/>
    <property type="match status" value="1"/>
</dbReference>
<dbReference type="SMART" id="SM00430">
    <property type="entry name" value="HOLI"/>
    <property type="match status" value="1"/>
</dbReference>
<gene>
    <name evidence="13" type="ORF">GCK72_007137</name>
</gene>
<dbReference type="CDD" id="cd06960">
    <property type="entry name" value="NR_DBD_HNF4A"/>
    <property type="match status" value="1"/>
</dbReference>
<dbReference type="GeneID" id="9826258"/>
<keyword evidence="3" id="KW-0479">Metal-binding</keyword>
<evidence type="ECO:0000256" key="3">
    <source>
        <dbReference type="ARBA" id="ARBA00022723"/>
    </source>
</evidence>
<dbReference type="RefSeq" id="XP_003099920.2">
    <property type="nucleotide sequence ID" value="XM_003099872.2"/>
</dbReference>
<keyword evidence="8" id="KW-0804">Transcription</keyword>
<dbReference type="GO" id="GO:0008270">
    <property type="term" value="F:zinc ion binding"/>
    <property type="evidence" value="ECO:0007669"/>
    <property type="project" value="UniProtKB-KW"/>
</dbReference>
<dbReference type="PROSITE" id="PS51843">
    <property type="entry name" value="NR_LBD"/>
    <property type="match status" value="1"/>
</dbReference>
<dbReference type="InterPro" id="IPR001628">
    <property type="entry name" value="Znf_hrmn_rcpt"/>
</dbReference>
<dbReference type="EMBL" id="WUAV01000002">
    <property type="protein sequence ID" value="KAF1767178.1"/>
    <property type="molecule type" value="Genomic_DNA"/>
</dbReference>
<evidence type="ECO:0000259" key="11">
    <source>
        <dbReference type="PROSITE" id="PS51030"/>
    </source>
</evidence>
<keyword evidence="6" id="KW-0805">Transcription regulation</keyword>
<evidence type="ECO:0000313" key="13">
    <source>
        <dbReference type="EMBL" id="KAF1767178.1"/>
    </source>
</evidence>
<keyword evidence="7" id="KW-0238">DNA-binding</keyword>
<evidence type="ECO:0000256" key="7">
    <source>
        <dbReference type="ARBA" id="ARBA00023125"/>
    </source>
</evidence>
<proteinExistence type="inferred from homology"/>
<sequence length="364" mass="41471">MVPSVNGLKKAPKSCLVCGITKASTHFGAVVCMACASFFRRTVSFNIRFLCRFSNQCRIAQDLRFICRSCRFDKCEAVGMQRHMVQAKRNDNKLPKYVLESRKEGVREVVRGYITSAYNTPGKSSIRESSPEETSSEVGELERFSTILNVKHEELMLYYVKEIKNAMASREAAEVDLSETTLQQFISTKQRTDSLAVDICTMCPGTDLLETADINILFRYCSFASLWMDSAWISASRQDWVNTEKSEREDILTAFIHQFQAAITTQLARLQLDIFEYAALKSFCIWKLGILDSTLTLKVVAGEQYFGITSALSNYYQVAKNMAPFEMATRLADITLLIAPIFNVYQDMLKVYHTLQIEDRFKEE</sequence>
<feature type="domain" description="NR LBD" evidence="12">
    <location>
        <begin position="151"/>
        <end position="364"/>
    </location>
</feature>
<dbReference type="Gene3D" id="3.30.50.10">
    <property type="entry name" value="Erythroid Transcription Factor GATA-1, subunit A"/>
    <property type="match status" value="1"/>
</dbReference>
<evidence type="ECO:0000256" key="5">
    <source>
        <dbReference type="ARBA" id="ARBA00022833"/>
    </source>
</evidence>
<dbReference type="InterPro" id="IPR013088">
    <property type="entry name" value="Znf_NHR/GATA"/>
</dbReference>
<organism evidence="13 14">
    <name type="scientific">Caenorhabditis remanei</name>
    <name type="common">Caenorhabditis vulgaris</name>
    <dbReference type="NCBI Taxonomy" id="31234"/>
    <lineage>
        <taxon>Eukaryota</taxon>
        <taxon>Metazoa</taxon>
        <taxon>Ecdysozoa</taxon>
        <taxon>Nematoda</taxon>
        <taxon>Chromadorea</taxon>
        <taxon>Rhabditida</taxon>
        <taxon>Rhabditina</taxon>
        <taxon>Rhabditomorpha</taxon>
        <taxon>Rhabditoidea</taxon>
        <taxon>Rhabditidae</taxon>
        <taxon>Peloderinae</taxon>
        <taxon>Caenorhabditis</taxon>
    </lineage>
</organism>
<evidence type="ECO:0000256" key="4">
    <source>
        <dbReference type="ARBA" id="ARBA00022771"/>
    </source>
</evidence>
<keyword evidence="4" id="KW-0863">Zinc-finger</keyword>
<dbReference type="PRINTS" id="PR00047">
    <property type="entry name" value="STROIDFINGER"/>
</dbReference>
<comment type="caution">
    <text evidence="13">The sequence shown here is derived from an EMBL/GenBank/DDBJ whole genome shotgun (WGS) entry which is preliminary data.</text>
</comment>
<dbReference type="PANTHER" id="PTHR46397">
    <property type="entry name" value="NUCLEAR HORMONE RECEPTOR FAMILY-RELATED"/>
    <property type="match status" value="1"/>
</dbReference>
<evidence type="ECO:0000256" key="8">
    <source>
        <dbReference type="ARBA" id="ARBA00023163"/>
    </source>
</evidence>
<evidence type="ECO:0000256" key="6">
    <source>
        <dbReference type="ARBA" id="ARBA00023015"/>
    </source>
</evidence>
<evidence type="ECO:0000256" key="9">
    <source>
        <dbReference type="ARBA" id="ARBA00023170"/>
    </source>
</evidence>
<dbReference type="InterPro" id="IPR000536">
    <property type="entry name" value="Nucl_hrmn_rcpt_lig-bd"/>
</dbReference>
<dbReference type="GO" id="GO:0003700">
    <property type="term" value="F:DNA-binding transcription factor activity"/>
    <property type="evidence" value="ECO:0007669"/>
    <property type="project" value="InterPro"/>
</dbReference>
<dbReference type="GO" id="GO:0005634">
    <property type="term" value="C:nucleus"/>
    <property type="evidence" value="ECO:0007669"/>
    <property type="project" value="UniProtKB-SubCell"/>
</dbReference>
<comment type="similarity">
    <text evidence="2">Belongs to the nuclear hormone receptor family.</text>
</comment>
<dbReference type="Gene3D" id="1.10.565.10">
    <property type="entry name" value="Retinoid X Receptor"/>
    <property type="match status" value="1"/>
</dbReference>
<dbReference type="KEGG" id="crq:GCK72_007137"/>
<accession>A0A6A5HH68</accession>
<evidence type="ECO:0000256" key="10">
    <source>
        <dbReference type="ARBA" id="ARBA00023242"/>
    </source>
</evidence>
<dbReference type="GO" id="GO:0000978">
    <property type="term" value="F:RNA polymerase II cis-regulatory region sequence-specific DNA binding"/>
    <property type="evidence" value="ECO:0007669"/>
    <property type="project" value="InterPro"/>
</dbReference>
<dbReference type="SUPFAM" id="SSF57716">
    <property type="entry name" value="Glucocorticoid receptor-like (DNA-binding domain)"/>
    <property type="match status" value="1"/>
</dbReference>
<protein>
    <submittedName>
        <fullName evidence="13">Uncharacterized protein</fullName>
    </submittedName>
</protein>
<dbReference type="SUPFAM" id="SSF48508">
    <property type="entry name" value="Nuclear receptor ligand-binding domain"/>
    <property type="match status" value="1"/>
</dbReference>
<evidence type="ECO:0000313" key="14">
    <source>
        <dbReference type="Proteomes" id="UP000483820"/>
    </source>
</evidence>
<reference evidence="13 14" key="1">
    <citation type="submission" date="2019-12" db="EMBL/GenBank/DDBJ databases">
        <title>Chromosome-level assembly of the Caenorhabditis remanei genome.</title>
        <authorList>
            <person name="Teterina A.A."/>
            <person name="Willis J.H."/>
            <person name="Phillips P.C."/>
        </authorList>
    </citation>
    <scope>NUCLEOTIDE SEQUENCE [LARGE SCALE GENOMIC DNA]</scope>
    <source>
        <strain evidence="13 14">PX506</strain>
        <tissue evidence="13">Whole organism</tissue>
    </source>
</reference>
<dbReference type="InterPro" id="IPR035500">
    <property type="entry name" value="NHR-like_dom_sf"/>
</dbReference>
<keyword evidence="10" id="KW-0539">Nucleus</keyword>
<dbReference type="Proteomes" id="UP000483820">
    <property type="component" value="Chromosome II"/>
</dbReference>
<feature type="domain" description="Nuclear receptor" evidence="11">
    <location>
        <begin position="12"/>
        <end position="87"/>
    </location>
</feature>
<keyword evidence="5" id="KW-0862">Zinc</keyword>
<dbReference type="AlphaFoldDB" id="A0A6A5HH68"/>
<evidence type="ECO:0000256" key="2">
    <source>
        <dbReference type="ARBA" id="ARBA00005993"/>
    </source>
</evidence>
<name>A0A6A5HH68_CAERE</name>